<protein>
    <recommendedName>
        <fullName evidence="2">F-box domain-containing protein</fullName>
    </recommendedName>
</protein>
<dbReference type="OrthoDB" id="3256413at2759"/>
<dbReference type="Pfam" id="PF00646">
    <property type="entry name" value="F-box"/>
    <property type="match status" value="1"/>
</dbReference>
<dbReference type="EMBL" id="SSOP01000029">
    <property type="protein sequence ID" value="KAB5593840.1"/>
    <property type="molecule type" value="Genomic_DNA"/>
</dbReference>
<dbReference type="Proteomes" id="UP000383932">
    <property type="component" value="Unassembled WGS sequence"/>
</dbReference>
<evidence type="ECO:0000259" key="2">
    <source>
        <dbReference type="PROSITE" id="PS50181"/>
    </source>
</evidence>
<sequence>MTRGNQREHDRARALKKAATQAKPKESAASLAKRREADADALRQKQAVGHQLFRNPSDISIEKGRGKGRSRRRGQMTQLSCICPLYIILIVPDDSIVHILAHTPPLDILGCRRVCHLLRNLIDTSAELQYLLELYCAGYAPPSNPRTDLSYTDQIAYLRQHQKRWASTASPSVSTHTLLRLVGGHTSTYDFYGGVYARGSSLPTGNDTRRLDLYQLPSVNKGTLWKQWSHPDLGVDVRDFAMEPDYDLLVLLEMVIHPSSVPAKGQDQRFRIHIRSLETNLPHPGAARPTIEHASPAFTRRTRSSFYFQIVGRYLAVLFLADEGGETSSWELRVWDWTAGNPVTHVQGGSRDGVASFTFLTDRLILIPCSGAVEEAHSTDRGRLDIYTFSEPVNHSEPCQPARRIATLKIPHLLAEGLSEIARFACRCDPAPSPGIRTRHHPVHPRIFQLAPDNRVLCLSVDALVMGPRYGGWHSQGVLYAPFTDLLAAVAHLLGDPMPEVIIPWEGWAKHTSWVNTKGLKTGNECYVYGQRVVSFGIDQDESDSDDDDEIDDMAHPPSLVVFDFDPVRVRREEFQSESEIEVLDPMVDNVLEGLVDSADFLVSMFLGQEHPANTRFAMRKTLIQERLSANYYVMIDDEHVVIVLQNRFGLESSLIVYNFN</sequence>
<dbReference type="SMART" id="SM00256">
    <property type="entry name" value="FBOX"/>
    <property type="match status" value="1"/>
</dbReference>
<comment type="caution">
    <text evidence="3">The sequence shown here is derived from an EMBL/GenBank/DDBJ whole genome shotgun (WGS) entry which is preliminary data.</text>
</comment>
<reference evidence="3 4" key="1">
    <citation type="journal article" date="2019" name="Fungal Biol. Biotechnol.">
        <title>Draft genome sequence of fastidious pathogen Ceratobasidium theobromae, which causes vascular-streak dieback in Theobroma cacao.</title>
        <authorList>
            <person name="Ali S.S."/>
            <person name="Asman A."/>
            <person name="Shao J."/>
            <person name="Firmansyah A.P."/>
            <person name="Susilo A.W."/>
            <person name="Rosmana A."/>
            <person name="McMahon P."/>
            <person name="Junaid M."/>
            <person name="Guest D."/>
            <person name="Kheng T.Y."/>
            <person name="Meinhardt L.W."/>
            <person name="Bailey B.A."/>
        </authorList>
    </citation>
    <scope>NUCLEOTIDE SEQUENCE [LARGE SCALE GENOMIC DNA]</scope>
    <source>
        <strain evidence="3 4">CT2</strain>
    </source>
</reference>
<accession>A0A5N5QQ16</accession>
<organism evidence="3 4">
    <name type="scientific">Ceratobasidium theobromae</name>
    <dbReference type="NCBI Taxonomy" id="1582974"/>
    <lineage>
        <taxon>Eukaryota</taxon>
        <taxon>Fungi</taxon>
        <taxon>Dikarya</taxon>
        <taxon>Basidiomycota</taxon>
        <taxon>Agaricomycotina</taxon>
        <taxon>Agaricomycetes</taxon>
        <taxon>Cantharellales</taxon>
        <taxon>Ceratobasidiaceae</taxon>
        <taxon>Ceratobasidium</taxon>
    </lineage>
</organism>
<dbReference type="InterPro" id="IPR036047">
    <property type="entry name" value="F-box-like_dom_sf"/>
</dbReference>
<feature type="domain" description="F-box" evidence="2">
    <location>
        <begin position="85"/>
        <end position="131"/>
    </location>
</feature>
<evidence type="ECO:0000313" key="4">
    <source>
        <dbReference type="Proteomes" id="UP000383932"/>
    </source>
</evidence>
<dbReference type="AlphaFoldDB" id="A0A5N5QQ16"/>
<gene>
    <name evidence="3" type="ORF">CTheo_2692</name>
</gene>
<proteinExistence type="predicted"/>
<evidence type="ECO:0000256" key="1">
    <source>
        <dbReference type="SAM" id="MobiDB-lite"/>
    </source>
</evidence>
<feature type="compositionally biased region" description="Basic and acidic residues" evidence="1">
    <location>
        <begin position="1"/>
        <end position="13"/>
    </location>
</feature>
<dbReference type="SUPFAM" id="SSF81383">
    <property type="entry name" value="F-box domain"/>
    <property type="match status" value="1"/>
</dbReference>
<dbReference type="InterPro" id="IPR007513">
    <property type="entry name" value="SERF-like_N"/>
</dbReference>
<evidence type="ECO:0000313" key="3">
    <source>
        <dbReference type="EMBL" id="KAB5593840.1"/>
    </source>
</evidence>
<dbReference type="InterPro" id="IPR001810">
    <property type="entry name" value="F-box_dom"/>
</dbReference>
<feature type="region of interest" description="Disordered" evidence="1">
    <location>
        <begin position="1"/>
        <end position="42"/>
    </location>
</feature>
<name>A0A5N5QQ16_9AGAM</name>
<dbReference type="Pfam" id="PF04419">
    <property type="entry name" value="SERF-like_N"/>
    <property type="match status" value="1"/>
</dbReference>
<feature type="compositionally biased region" description="Basic and acidic residues" evidence="1">
    <location>
        <begin position="33"/>
        <end position="42"/>
    </location>
</feature>
<keyword evidence="4" id="KW-1185">Reference proteome</keyword>
<dbReference type="PROSITE" id="PS50181">
    <property type="entry name" value="FBOX"/>
    <property type="match status" value="1"/>
</dbReference>